<sequence>MTIDKTWLGAHMTEVREAVLADIVQISHQYQRSIRIDADIGRSDALDGYIFHSTAATVVEGMSRQLAATNQRSFTWTGPFGGGKSSLAVALASALHTDKSLRAKARHTLNLDSKPNFDSAFPVQDGWLVIPVVGRRGSVVKELDLALRKAQDKGFEGRNKPNAQDVINELIAEAKDRPNDGVLVFIDEMGKFLEASALGVGDDVYFFQELAEASARAEGRLVVIGVLHQSFAQYANRLGIDTRDDWGKVQGRYLDLPFVAASDEVVELIGRAIDAKRRPEWIRGASDSIADAVRSRRPAVGNDFAVALERCWPLHPTMAALLGPISKRQFGQNERSTFGFLSSVEPYGFRAYLQSTPLNQSNWYRPSDYWEYLRANLEPAILASADGHRWSQAVEAVERAEAKSGDLLQVSLIKNIAVIDLFRTGSGLAADLPVLSTLFHSVPQDEIEAALKKLASLKVALFKSYTGAWSVFEGSDFDIDAAIAQAVASSPGIDYAKLSQLMGMHPVVAKRHYHETGSMRWMEISLRSIEQAEKIASTYKPQRGEFGQFILALPGRDMPLREARKRAQACAYEEPWPVLVGIPDNHARIAELSTELVALEQVKERHELGGDPVARREVFARLAATRSDLEDQLQAAASLCKWHDGNDQVIELGAKLSPIASDLADDLYEHCPRVWSELVNRDSVSSNSVKARRDLLHAMINAEGQERLGIEGFPAERGLFETLLVASHLYRKEGEAWRVCEPCEASPKGFSEFWAFTQQLFADTSARVSVSTIYDHWSMPPYGMKRGILPVFLTAFLLVHKANIAVYKEGMFISRLSDADIDECLQDPTRFTLRWIAIDEDKSRILDGISHLLEEVGEIGGAADPLEAARGLVALIFNLPEWSRRTQRLGETAKAIRDMLLKASDPHKVLFVDLPTLLEVADGKAYVNALRAPLKEIATAYAMMLSEVEAKMLKALDAPLDNLESLRERARAVAGVSGNFRLDAFSTRLASYDGSRSVLEGILSLAADKPPRDWVDRHIDAAVLELVQFARRFREAEAFVAVKDRPAQSEAIAVVIGVGAETTTISRSFSISERHRKTVEEKASEIAKMLEDQGLDTDILLAILAKVGMNLVIEKEQMDD</sequence>
<gene>
    <name evidence="1" type="ORF">N027_21615</name>
</gene>
<dbReference type="SUPFAM" id="SSF52540">
    <property type="entry name" value="P-loop containing nucleoside triphosphate hydrolases"/>
    <property type="match status" value="1"/>
</dbReference>
<reference evidence="1" key="2">
    <citation type="submission" date="2024-07" db="EMBL/GenBank/DDBJ databases">
        <title>A complete genome sequence for Pseudomonas syringae USA007.</title>
        <authorList>
            <person name="Baltrus D.A."/>
        </authorList>
    </citation>
    <scope>NUCLEOTIDE SEQUENCE</scope>
    <source>
        <strain evidence="1">USA007</strain>
    </source>
</reference>
<proteinExistence type="predicted"/>
<keyword evidence="1" id="KW-0067">ATP-binding</keyword>
<dbReference type="REBASE" id="845034">
    <property type="entry name" value="M.Psy7SspCP"/>
</dbReference>
<dbReference type="Gene3D" id="3.40.50.300">
    <property type="entry name" value="P-loop containing nucleotide triphosphate hydrolases"/>
    <property type="match status" value="1"/>
</dbReference>
<organism evidence="1">
    <name type="scientific">Pseudomonas syringae USA007</name>
    <dbReference type="NCBI Taxonomy" id="1357288"/>
    <lineage>
        <taxon>Bacteria</taxon>
        <taxon>Pseudomonadati</taxon>
        <taxon>Pseudomonadota</taxon>
        <taxon>Gammaproteobacteria</taxon>
        <taxon>Pseudomonadales</taxon>
        <taxon>Pseudomonadaceae</taxon>
        <taxon>Pseudomonas</taxon>
        <taxon>Pseudomonas syringae</taxon>
    </lineage>
</organism>
<dbReference type="EMBL" id="CP159278">
    <property type="protein sequence ID" value="XCN77035.1"/>
    <property type="molecule type" value="Genomic_DNA"/>
</dbReference>
<name>A0AAU8M7G8_PSESX</name>
<accession>A0AAU8M7G8</accession>
<dbReference type="GO" id="GO:0005524">
    <property type="term" value="F:ATP binding"/>
    <property type="evidence" value="ECO:0007669"/>
    <property type="project" value="UniProtKB-KW"/>
</dbReference>
<evidence type="ECO:0000313" key="1">
    <source>
        <dbReference type="EMBL" id="XCN77035.1"/>
    </source>
</evidence>
<dbReference type="AlphaFoldDB" id="A0AAU8M7G8"/>
<dbReference type="InterPro" id="IPR027417">
    <property type="entry name" value="P-loop_NTPase"/>
</dbReference>
<reference evidence="1" key="1">
    <citation type="journal article" date="2014" name="Genome Announc.">
        <title>Draft Genome Sequences of a Phylogenetically Diverse Suite of Pseudomonas syringae Strains from Multiple Source Populations.</title>
        <authorList>
            <person name="Baltrus D.A."/>
            <person name="Yourstone S."/>
            <person name="Lind A."/>
            <person name="Guilbaud C."/>
            <person name="Sands D.C."/>
            <person name="Jones C.D."/>
            <person name="Morris C.E."/>
            <person name="Dangl J.L."/>
        </authorList>
    </citation>
    <scope>NUCLEOTIDE SEQUENCE</scope>
    <source>
        <strain evidence="1">USA007</strain>
    </source>
</reference>
<keyword evidence="1" id="KW-0547">Nucleotide-binding</keyword>
<protein>
    <submittedName>
        <fullName evidence="1">ATP-binding protein</fullName>
    </submittedName>
</protein>
<dbReference type="RefSeq" id="WP_235202519.1">
    <property type="nucleotide sequence ID" value="NZ_CP159278.1"/>
</dbReference>